<feature type="domain" description="Retroviral polymerase SH3-like" evidence="2">
    <location>
        <begin position="299"/>
        <end position="342"/>
    </location>
</feature>
<dbReference type="Proteomes" id="UP001151760">
    <property type="component" value="Unassembled WGS sequence"/>
</dbReference>
<dbReference type="EMBL" id="BQNB010018670">
    <property type="protein sequence ID" value="GJT76962.1"/>
    <property type="molecule type" value="Genomic_DNA"/>
</dbReference>
<evidence type="ECO:0000313" key="3">
    <source>
        <dbReference type="EMBL" id="GJT76962.1"/>
    </source>
</evidence>
<evidence type="ECO:0000313" key="4">
    <source>
        <dbReference type="Proteomes" id="UP001151760"/>
    </source>
</evidence>
<dbReference type="PANTHER" id="PTHR11439:SF495">
    <property type="entry name" value="REVERSE TRANSCRIPTASE, RNA-DEPENDENT DNA POLYMERASE-RELATED"/>
    <property type="match status" value="1"/>
</dbReference>
<comment type="caution">
    <text evidence="3">The sequence shown here is derived from an EMBL/GenBank/DDBJ whole genome shotgun (WGS) entry which is preliminary data.</text>
</comment>
<gene>
    <name evidence="3" type="ORF">Tco_1043687</name>
</gene>
<reference evidence="3" key="1">
    <citation type="journal article" date="2022" name="Int. J. Mol. Sci.">
        <title>Draft Genome of Tanacetum Coccineum: Genomic Comparison of Closely Related Tanacetum-Family Plants.</title>
        <authorList>
            <person name="Yamashiro T."/>
            <person name="Shiraishi A."/>
            <person name="Nakayama K."/>
            <person name="Satake H."/>
        </authorList>
    </citation>
    <scope>NUCLEOTIDE SEQUENCE</scope>
</reference>
<protein>
    <submittedName>
        <fullName evidence="3">Copia protein</fullName>
    </submittedName>
</protein>
<dbReference type="InterPro" id="IPR013103">
    <property type="entry name" value="RVT_2"/>
</dbReference>
<evidence type="ECO:0000259" key="2">
    <source>
        <dbReference type="Pfam" id="PF25597"/>
    </source>
</evidence>
<dbReference type="InterPro" id="IPR057670">
    <property type="entry name" value="SH3_retrovirus"/>
</dbReference>
<reference evidence="3" key="2">
    <citation type="submission" date="2022-01" db="EMBL/GenBank/DDBJ databases">
        <authorList>
            <person name="Yamashiro T."/>
            <person name="Shiraishi A."/>
            <person name="Satake H."/>
            <person name="Nakayama K."/>
        </authorList>
    </citation>
    <scope>NUCLEOTIDE SEQUENCE</scope>
</reference>
<dbReference type="CDD" id="cd09272">
    <property type="entry name" value="RNase_HI_RT_Ty1"/>
    <property type="match status" value="1"/>
</dbReference>
<evidence type="ECO:0000259" key="1">
    <source>
        <dbReference type="Pfam" id="PF07727"/>
    </source>
</evidence>
<sequence length="873" mass="98601">MENCDPIGTPMETKHKLDLDTNETPVDATKYQSMISSLMCLTSSILDIVHATFLCGQYRAQPTEKHLKEVKKIFRYLRGTVNIGLWYTKDSGFELTGFSDVDHAGCQDTFKSTSGGNQFLGKKLVSWSSKKQDYTSLSTTEAEYVSLSACCTQVLWMRTQLTDYGFHFDKIPIYCDSKSTIAISCNPVQHSRTKDITVCYHFIKEHVEKRSPIGIDFVLRPTTFGLTFHFKALSLDNVYLFGSSPWTIKAHSDPVYKDLQVVSEPRGSQSRVYKTHTYLPLFGQKQSTLLAIPSTGPLGKFDGKSDEGFLVGYSVNSKAFRVYNLVTKRVEVNLHVNFLEEKPNVQGLGHRWMFDLDYLTDSMNYIPVSLQNQANPAGSKEVIDIDEQTDEAAELMVVSSTSLKGATRKAAVSEKIATKKPSSTPISKSADDIMTFRKELDALALKHLGPVHTTAPTSTNPVNTGSGNLNTGFEQVTPGNMEAISPSANHVEEVFSDADDDEMPEIRIYDKSSEGIFDQASYDDDGIITDFNNLPDEVDVTTNPTLRIHNAHPQSQILGDPNTPVQTRSSLKKITKAHATSQKALEDGSWVEAMQEELLQFKLQQVWVLVDLPNGAKVIEAIRLFLPLHLNGILVFQMDVKSAFYMGHLFDEEVYVSQPPGFVDPDHPTKVYKVVKALYGLHQAPRAWYATLSTFLEKHGYKRGHHDKTLFIRRNTQKGFHGWFQVYMLMISFWVYQQQFLVVNEFKALMQSKIFKEFLGELTFFLGLQVKQNKGGIFISQDKYVAEILKKFALVNVKAAITPMRLCCLLTRMRKLLDVDVHLYQIYVRFPSCTYCFRPDIMYAVCGLFTFSGSLHLPWPVIDRFSQKAQVIM</sequence>
<dbReference type="Pfam" id="PF25597">
    <property type="entry name" value="SH3_retrovirus"/>
    <property type="match status" value="1"/>
</dbReference>
<organism evidence="3 4">
    <name type="scientific">Tanacetum coccineum</name>
    <dbReference type="NCBI Taxonomy" id="301880"/>
    <lineage>
        <taxon>Eukaryota</taxon>
        <taxon>Viridiplantae</taxon>
        <taxon>Streptophyta</taxon>
        <taxon>Embryophyta</taxon>
        <taxon>Tracheophyta</taxon>
        <taxon>Spermatophyta</taxon>
        <taxon>Magnoliopsida</taxon>
        <taxon>eudicotyledons</taxon>
        <taxon>Gunneridae</taxon>
        <taxon>Pentapetalae</taxon>
        <taxon>asterids</taxon>
        <taxon>campanulids</taxon>
        <taxon>Asterales</taxon>
        <taxon>Asteraceae</taxon>
        <taxon>Asteroideae</taxon>
        <taxon>Anthemideae</taxon>
        <taxon>Anthemidinae</taxon>
        <taxon>Tanacetum</taxon>
    </lineage>
</organism>
<dbReference type="Pfam" id="PF07727">
    <property type="entry name" value="RVT_2"/>
    <property type="match status" value="1"/>
</dbReference>
<accession>A0ABQ5GPS6</accession>
<keyword evidence="4" id="KW-1185">Reference proteome</keyword>
<dbReference type="PANTHER" id="PTHR11439">
    <property type="entry name" value="GAG-POL-RELATED RETROTRANSPOSON"/>
    <property type="match status" value="1"/>
</dbReference>
<name>A0ABQ5GPS6_9ASTR</name>
<feature type="domain" description="Reverse transcriptase Ty1/copia-type" evidence="1">
    <location>
        <begin position="620"/>
        <end position="804"/>
    </location>
</feature>
<proteinExistence type="predicted"/>